<evidence type="ECO:0008006" key="4">
    <source>
        <dbReference type="Google" id="ProtNLM"/>
    </source>
</evidence>
<evidence type="ECO:0000313" key="3">
    <source>
        <dbReference type="Proteomes" id="UP000183245"/>
    </source>
</evidence>
<accession>A0A1J5IJV0</accession>
<keyword evidence="1" id="KW-0732">Signal</keyword>
<dbReference type="InterPro" id="IPR013783">
    <property type="entry name" value="Ig-like_fold"/>
</dbReference>
<evidence type="ECO:0000256" key="1">
    <source>
        <dbReference type="SAM" id="SignalP"/>
    </source>
</evidence>
<dbReference type="EMBL" id="MNZT01000056">
    <property type="protein sequence ID" value="OIP97441.1"/>
    <property type="molecule type" value="Genomic_DNA"/>
</dbReference>
<organism evidence="2 3">
    <name type="scientific">Candidatus Wirthbacteria bacterium CG2_30_54_11</name>
    <dbReference type="NCBI Taxonomy" id="1817892"/>
    <lineage>
        <taxon>Bacteria</taxon>
        <taxon>Candidatus Wirthbacteria</taxon>
    </lineage>
</organism>
<dbReference type="PROSITE" id="PS51257">
    <property type="entry name" value="PROKAR_LIPOPROTEIN"/>
    <property type="match status" value="1"/>
</dbReference>
<evidence type="ECO:0000313" key="2">
    <source>
        <dbReference type="EMBL" id="OIP97441.1"/>
    </source>
</evidence>
<dbReference type="Proteomes" id="UP000183245">
    <property type="component" value="Unassembled WGS sequence"/>
</dbReference>
<feature type="chain" id="PRO_5012475903" description="Bacterial Ig-like domain-containing protein" evidence="1">
    <location>
        <begin position="25"/>
        <end position="312"/>
    </location>
</feature>
<sequence>MNTRLSAFAAIIMLLAVFSGCTRAATTNKFVDETSIRSWVDAPLEGEKLEAVPYEIVTHTNVPSGVFVVEIVINGAVVQTEAPDAMPTLAAVRYNWSPTVEGTYTIGVRGQDADGKWGDTSEVMVTVAAKKAVIMPPLSTAIIPDIPSVPVTAPVATGPVISDQTLSTDIIYYRGTGCGSLSADISVQATGGNGIMVVELKYRLQDKNTSQSSEWSVVNMQHPSEGRDKDLIWTTQLTADDIPGYASYSEAWVEMYFYAIDTQLHTSQTETSTQDLSLSACHTNQTTPPVIIRTQPIKLFDIQQDPRQEIIR</sequence>
<gene>
    <name evidence="2" type="ORF">AUK40_03235</name>
</gene>
<dbReference type="AlphaFoldDB" id="A0A1J5IJV0"/>
<comment type="caution">
    <text evidence="2">The sequence shown here is derived from an EMBL/GenBank/DDBJ whole genome shotgun (WGS) entry which is preliminary data.</text>
</comment>
<name>A0A1J5IJV0_9BACT</name>
<proteinExistence type="predicted"/>
<reference evidence="2 3" key="1">
    <citation type="journal article" date="2016" name="Environ. Microbiol.">
        <title>Genomic resolution of a cold subsurface aquifer community provides metabolic insights for novel microbes adapted to high CO concentrations.</title>
        <authorList>
            <person name="Probst A.J."/>
            <person name="Castelle C.J."/>
            <person name="Singh A."/>
            <person name="Brown C.T."/>
            <person name="Anantharaman K."/>
            <person name="Sharon I."/>
            <person name="Hug L.A."/>
            <person name="Burstein D."/>
            <person name="Emerson J.B."/>
            <person name="Thomas B.C."/>
            <person name="Banfield J.F."/>
        </authorList>
    </citation>
    <scope>NUCLEOTIDE SEQUENCE [LARGE SCALE GENOMIC DNA]</scope>
    <source>
        <strain evidence="2">CG2_30_54_11</strain>
    </source>
</reference>
<dbReference type="Gene3D" id="2.60.40.10">
    <property type="entry name" value="Immunoglobulins"/>
    <property type="match status" value="1"/>
</dbReference>
<feature type="signal peptide" evidence="1">
    <location>
        <begin position="1"/>
        <end position="24"/>
    </location>
</feature>
<protein>
    <recommendedName>
        <fullName evidence="4">Bacterial Ig-like domain-containing protein</fullName>
    </recommendedName>
</protein>
<dbReference type="STRING" id="1817892.AUK40_03235"/>